<organism evidence="1 2">
    <name type="scientific">Batillaria attramentaria</name>
    <dbReference type="NCBI Taxonomy" id="370345"/>
    <lineage>
        <taxon>Eukaryota</taxon>
        <taxon>Metazoa</taxon>
        <taxon>Spiralia</taxon>
        <taxon>Lophotrochozoa</taxon>
        <taxon>Mollusca</taxon>
        <taxon>Gastropoda</taxon>
        <taxon>Caenogastropoda</taxon>
        <taxon>Sorbeoconcha</taxon>
        <taxon>Cerithioidea</taxon>
        <taxon>Batillariidae</taxon>
        <taxon>Batillaria</taxon>
    </lineage>
</organism>
<gene>
    <name evidence="1" type="ORF">BaRGS_00022548</name>
</gene>
<dbReference type="AlphaFoldDB" id="A0ABD0KGC5"/>
<sequence length="133" mass="14348">MGANRHSVPHSCRKVEDVRDAAGTYRLYWTPVRGNLHKWSTERTFMLNAASSAVAAGAGCEFHASPGASPRGSYWNDARGALWPTSRYAVFASSQENGVISQKALRITEVSRANILPCFKGNNGSLSVCEASS</sequence>
<comment type="caution">
    <text evidence="1">The sequence shown here is derived from an EMBL/GenBank/DDBJ whole genome shotgun (WGS) entry which is preliminary data.</text>
</comment>
<protein>
    <submittedName>
        <fullName evidence="1">Uncharacterized protein</fullName>
    </submittedName>
</protein>
<keyword evidence="2" id="KW-1185">Reference proteome</keyword>
<dbReference type="Proteomes" id="UP001519460">
    <property type="component" value="Unassembled WGS sequence"/>
</dbReference>
<evidence type="ECO:0000313" key="2">
    <source>
        <dbReference type="Proteomes" id="UP001519460"/>
    </source>
</evidence>
<accession>A0ABD0KGC5</accession>
<reference evidence="1 2" key="1">
    <citation type="journal article" date="2023" name="Sci. Data">
        <title>Genome assembly of the Korean intertidal mud-creeper Batillaria attramentaria.</title>
        <authorList>
            <person name="Patra A.K."/>
            <person name="Ho P.T."/>
            <person name="Jun S."/>
            <person name="Lee S.J."/>
            <person name="Kim Y."/>
            <person name="Won Y.J."/>
        </authorList>
    </citation>
    <scope>NUCLEOTIDE SEQUENCE [LARGE SCALE GENOMIC DNA]</scope>
    <source>
        <strain evidence="1">Wonlab-2016</strain>
    </source>
</reference>
<proteinExistence type="predicted"/>
<dbReference type="EMBL" id="JACVVK020000182">
    <property type="protein sequence ID" value="KAK7486225.1"/>
    <property type="molecule type" value="Genomic_DNA"/>
</dbReference>
<evidence type="ECO:0000313" key="1">
    <source>
        <dbReference type="EMBL" id="KAK7486225.1"/>
    </source>
</evidence>
<name>A0ABD0KGC5_9CAEN</name>